<proteinExistence type="predicted"/>
<reference evidence="1" key="1">
    <citation type="submission" date="2021-02" db="EMBL/GenBank/DDBJ databases">
        <authorList>
            <person name="Nowell W R."/>
        </authorList>
    </citation>
    <scope>NUCLEOTIDE SEQUENCE</scope>
    <source>
        <strain evidence="1">Ploen Becks lab</strain>
    </source>
</reference>
<protein>
    <submittedName>
        <fullName evidence="1">Uncharacterized protein</fullName>
    </submittedName>
</protein>
<evidence type="ECO:0000313" key="2">
    <source>
        <dbReference type="Proteomes" id="UP000663879"/>
    </source>
</evidence>
<name>A0A814IP59_9BILA</name>
<accession>A0A814IP59</accession>
<keyword evidence="2" id="KW-1185">Reference proteome</keyword>
<dbReference type="Proteomes" id="UP000663879">
    <property type="component" value="Unassembled WGS sequence"/>
</dbReference>
<sequence length="72" mass="8614">MGCFSRINFLKAENRAIEQTTHTESHELIFYQAIEFYLDTDNDQELIYFQEQKPDILHAIVALEKNFYLNKI</sequence>
<comment type="caution">
    <text evidence="1">The sequence shown here is derived from an EMBL/GenBank/DDBJ whole genome shotgun (WGS) entry which is preliminary data.</text>
</comment>
<gene>
    <name evidence="1" type="ORF">OXX778_LOCUS17680</name>
</gene>
<organism evidence="1 2">
    <name type="scientific">Brachionus calyciflorus</name>
    <dbReference type="NCBI Taxonomy" id="104777"/>
    <lineage>
        <taxon>Eukaryota</taxon>
        <taxon>Metazoa</taxon>
        <taxon>Spiralia</taxon>
        <taxon>Gnathifera</taxon>
        <taxon>Rotifera</taxon>
        <taxon>Eurotatoria</taxon>
        <taxon>Monogononta</taxon>
        <taxon>Pseudotrocha</taxon>
        <taxon>Ploima</taxon>
        <taxon>Brachionidae</taxon>
        <taxon>Brachionus</taxon>
    </lineage>
</organism>
<dbReference type="AlphaFoldDB" id="A0A814IP59"/>
<dbReference type="EMBL" id="CAJNOC010004598">
    <property type="protein sequence ID" value="CAF1027269.1"/>
    <property type="molecule type" value="Genomic_DNA"/>
</dbReference>
<evidence type="ECO:0000313" key="1">
    <source>
        <dbReference type="EMBL" id="CAF1027269.1"/>
    </source>
</evidence>